<evidence type="ECO:0000313" key="2">
    <source>
        <dbReference type="Proteomes" id="UP001148838"/>
    </source>
</evidence>
<name>A0ABQ8T3R2_PERAM</name>
<comment type="caution">
    <text evidence="1">The sequence shown here is derived from an EMBL/GenBank/DDBJ whole genome shotgun (WGS) entry which is preliminary data.</text>
</comment>
<dbReference type="Proteomes" id="UP001148838">
    <property type="component" value="Unassembled WGS sequence"/>
</dbReference>
<organism evidence="1 2">
    <name type="scientific">Periplaneta americana</name>
    <name type="common">American cockroach</name>
    <name type="synonym">Blatta americana</name>
    <dbReference type="NCBI Taxonomy" id="6978"/>
    <lineage>
        <taxon>Eukaryota</taxon>
        <taxon>Metazoa</taxon>
        <taxon>Ecdysozoa</taxon>
        <taxon>Arthropoda</taxon>
        <taxon>Hexapoda</taxon>
        <taxon>Insecta</taxon>
        <taxon>Pterygota</taxon>
        <taxon>Neoptera</taxon>
        <taxon>Polyneoptera</taxon>
        <taxon>Dictyoptera</taxon>
        <taxon>Blattodea</taxon>
        <taxon>Blattoidea</taxon>
        <taxon>Blattidae</taxon>
        <taxon>Blattinae</taxon>
        <taxon>Periplaneta</taxon>
    </lineage>
</organism>
<evidence type="ECO:0000313" key="1">
    <source>
        <dbReference type="EMBL" id="KAJ4441131.1"/>
    </source>
</evidence>
<sequence length="384" mass="46015">MYPVLRRLNKETSDRVIFWEPINSRIIRVDLDLDEKVSLIQIYAPTDEKDNSEKDEFYDELQRILDKARDEIEHALDAWETHGAEEIRNGNGTRMVEFCINNQILIGNTFYPHKNIHQLKFIAEERQARSAVDYFTYTKRTRAPKTVKTKRCTKLKIEELNNLDKRQEFKRKIEDKLIENDDQNFVNLESRWQKFKEIMLSTTEEVCGKKTVSSRIKHTKWWNEEVKQKVKQKKMTWKRYCETKTREDWQSYVTARNEAKIEVRKAKEQTWEEFGNEIENNFKDNKRKFWTLIKGLCGKTGKSIRKIQDKQNKLITDTPKILDTWREYYEDIFKEEETNEVEEEDDVENNFNENENNNVNEIDEIDVEIAIDSMKLGKAANQTV</sequence>
<keyword evidence="2" id="KW-1185">Reference proteome</keyword>
<dbReference type="EMBL" id="JAJSOF020000015">
    <property type="protein sequence ID" value="KAJ4441131.1"/>
    <property type="molecule type" value="Genomic_DNA"/>
</dbReference>
<proteinExistence type="predicted"/>
<gene>
    <name evidence="1" type="ORF">ANN_10981</name>
</gene>
<accession>A0ABQ8T3R2</accession>
<protein>
    <submittedName>
        <fullName evidence="1">Uncharacterized protein</fullName>
    </submittedName>
</protein>
<reference evidence="1 2" key="1">
    <citation type="journal article" date="2022" name="Allergy">
        <title>Genome assembly and annotation of Periplaneta americana reveal a comprehensive cockroach allergen profile.</title>
        <authorList>
            <person name="Wang L."/>
            <person name="Xiong Q."/>
            <person name="Saelim N."/>
            <person name="Wang L."/>
            <person name="Nong W."/>
            <person name="Wan A.T."/>
            <person name="Shi M."/>
            <person name="Liu X."/>
            <person name="Cao Q."/>
            <person name="Hui J.H.L."/>
            <person name="Sookrung N."/>
            <person name="Leung T.F."/>
            <person name="Tungtrongchitr A."/>
            <person name="Tsui S.K.W."/>
        </authorList>
    </citation>
    <scope>NUCLEOTIDE SEQUENCE [LARGE SCALE GENOMIC DNA]</scope>
    <source>
        <strain evidence="1">PWHHKU_190912</strain>
    </source>
</reference>